<organism evidence="6 7">
    <name type="scientific">Spirodela intermedia</name>
    <name type="common">Intermediate duckweed</name>
    <dbReference type="NCBI Taxonomy" id="51605"/>
    <lineage>
        <taxon>Eukaryota</taxon>
        <taxon>Viridiplantae</taxon>
        <taxon>Streptophyta</taxon>
        <taxon>Embryophyta</taxon>
        <taxon>Tracheophyta</taxon>
        <taxon>Spermatophyta</taxon>
        <taxon>Magnoliopsida</taxon>
        <taxon>Liliopsida</taxon>
        <taxon>Araceae</taxon>
        <taxon>Lemnoideae</taxon>
        <taxon>Spirodela</taxon>
    </lineage>
</organism>
<dbReference type="InterPro" id="IPR058039">
    <property type="entry name" value="At3g05675-like_ankyrin"/>
</dbReference>
<dbReference type="OrthoDB" id="1855062at2759"/>
<evidence type="ECO:0000256" key="4">
    <source>
        <dbReference type="SAM" id="MobiDB-lite"/>
    </source>
</evidence>
<evidence type="ECO:0000256" key="1">
    <source>
        <dbReference type="ARBA" id="ARBA00002668"/>
    </source>
</evidence>
<sequence length="527" mass="58439">MADLRVKRMETGQAKIRNVPIAVTPEGFWCCPSPAAFQKTMKNQSFHGNSRPSPTPPSPAPTKVSLHRTQLLPAERSPIPEAPGSNPAAATGGAPARTPKRSSENSSQRKITVGFGQPETSDLKVLLSGKEGIPVRMNVHRDVLAEHSIFFADRLSAVPQSPPPCLDLPDCEDVEIYVETVGLMYSKDVKQRLIKQSVPRVLRIMKVAEALGFQACVRACLEHLEAVPWVEEEEESVVSSVRHLHAKNLGASRILRRVSSEAATAPNETIERIIELVLRSGEDKGRREMKSLVLKLLKENSLLIGGSGGAAGDVCLGTLYDSSRSCLESLMSLFRRASEEDAAAAAAAAEKLRREICLEADNLLWLVEIMAERRAAEEFAGVWAGQEELAALHRRLPVASRHLVSCVTARLFVGIGRGEVLPAKETRRRLLRLWLQPLIEDFNWLQHRRRSFDGKVVEEGIGKTILTLPLEDQQSVLLSWLGSFLKAGDGCPNLQRAFEVWWRRTFIRPFMEQHRHRHQQQGDACGG</sequence>
<proteinExistence type="predicted"/>
<keyword evidence="3" id="KW-0833">Ubl conjugation pathway</keyword>
<dbReference type="PANTHER" id="PTHR31060:SF5">
    <property type="entry name" value="PRLI-INTERACTING FACTOR G, PUTATIVE, EXPRESSED-RELATED"/>
    <property type="match status" value="1"/>
</dbReference>
<dbReference type="Gene3D" id="3.30.710.10">
    <property type="entry name" value="Potassium Channel Kv1.1, Chain A"/>
    <property type="match status" value="1"/>
</dbReference>
<reference evidence="6" key="1">
    <citation type="submission" date="2020-02" db="EMBL/GenBank/DDBJ databases">
        <authorList>
            <person name="Scholz U."/>
            <person name="Mascher M."/>
            <person name="Fiebig A."/>
        </authorList>
    </citation>
    <scope>NUCLEOTIDE SEQUENCE</scope>
</reference>
<dbReference type="UniPathway" id="UPA00143"/>
<dbReference type="EMBL" id="LR746270">
    <property type="protein sequence ID" value="CAA7399473.1"/>
    <property type="molecule type" value="Genomic_DNA"/>
</dbReference>
<dbReference type="GO" id="GO:0016567">
    <property type="term" value="P:protein ubiquitination"/>
    <property type="evidence" value="ECO:0007669"/>
    <property type="project" value="UniProtKB-UniPathway"/>
</dbReference>
<dbReference type="Pfam" id="PF25553">
    <property type="entry name" value="BTB-POZ_ANK-like"/>
    <property type="match status" value="1"/>
</dbReference>
<name>A0A7I8KNU1_SPIIN</name>
<dbReference type="PANTHER" id="PTHR31060">
    <property type="entry name" value="OSJNBA0011J08.25 PROTEIN-RELATED"/>
    <property type="match status" value="1"/>
</dbReference>
<evidence type="ECO:0000256" key="3">
    <source>
        <dbReference type="ARBA" id="ARBA00022786"/>
    </source>
</evidence>
<feature type="region of interest" description="Disordered" evidence="4">
    <location>
        <begin position="43"/>
        <end position="115"/>
    </location>
</feature>
<feature type="compositionally biased region" description="Low complexity" evidence="4">
    <location>
        <begin position="82"/>
        <end position="96"/>
    </location>
</feature>
<comment type="pathway">
    <text evidence="2">Protein modification; protein ubiquitination.</text>
</comment>
<dbReference type="Proteomes" id="UP000663760">
    <property type="component" value="Chromosome 7"/>
</dbReference>
<keyword evidence="7" id="KW-1185">Reference proteome</keyword>
<gene>
    <name evidence="6" type="ORF">SI8410_07010143</name>
</gene>
<protein>
    <recommendedName>
        <fullName evidence="5">At3g05675-like ankyrin-like domain-containing protein</fullName>
    </recommendedName>
</protein>
<evidence type="ECO:0000313" key="7">
    <source>
        <dbReference type="Proteomes" id="UP000663760"/>
    </source>
</evidence>
<dbReference type="InterPro" id="IPR011333">
    <property type="entry name" value="SKP1/BTB/POZ_sf"/>
</dbReference>
<accession>A0A7I8KNU1</accession>
<evidence type="ECO:0000259" key="5">
    <source>
        <dbReference type="Pfam" id="PF25553"/>
    </source>
</evidence>
<comment type="function">
    <text evidence="1">May act as a substrate-specific adapter of an E3 ubiquitin-protein ligase complex (CUL3-RBX1-BTB) which mediates the ubiquitination and subsequent proteasomal degradation of target proteins.</text>
</comment>
<evidence type="ECO:0000313" key="6">
    <source>
        <dbReference type="EMBL" id="CAA7399473.1"/>
    </source>
</evidence>
<evidence type="ECO:0000256" key="2">
    <source>
        <dbReference type="ARBA" id="ARBA00004906"/>
    </source>
</evidence>
<feature type="domain" description="At3g05675-like ankyrin-like" evidence="5">
    <location>
        <begin position="268"/>
        <end position="508"/>
    </location>
</feature>
<dbReference type="AlphaFoldDB" id="A0A7I8KNU1"/>
<dbReference type="InterPro" id="IPR038920">
    <property type="entry name" value="At3g05675-like"/>
</dbReference>